<gene>
    <name evidence="3" type="ORF">pdam_00013459</name>
</gene>
<proteinExistence type="predicted"/>
<feature type="domain" description="TLDc" evidence="2">
    <location>
        <begin position="221"/>
        <end position="314"/>
    </location>
</feature>
<dbReference type="GO" id="GO:0051260">
    <property type="term" value="P:protein homooligomerization"/>
    <property type="evidence" value="ECO:0007669"/>
    <property type="project" value="InterPro"/>
</dbReference>
<evidence type="ECO:0000313" key="4">
    <source>
        <dbReference type="Proteomes" id="UP000275408"/>
    </source>
</evidence>
<reference evidence="3 4" key="1">
    <citation type="journal article" date="2018" name="Sci. Rep.">
        <title>Comparative analysis of the Pocillopora damicornis genome highlights role of immune system in coral evolution.</title>
        <authorList>
            <person name="Cunning R."/>
            <person name="Bay R.A."/>
            <person name="Gillette P."/>
            <person name="Baker A.C."/>
            <person name="Traylor-Knowles N."/>
        </authorList>
    </citation>
    <scope>NUCLEOTIDE SEQUENCE [LARGE SCALE GENOMIC DNA]</scope>
    <source>
        <strain evidence="3">RSMAS</strain>
        <tissue evidence="3">Whole animal</tissue>
    </source>
</reference>
<dbReference type="AlphaFoldDB" id="A0A3M6TEL0"/>
<dbReference type="InterPro" id="IPR011333">
    <property type="entry name" value="SKP1/BTB/POZ_sf"/>
</dbReference>
<dbReference type="SMART" id="SM00225">
    <property type="entry name" value="BTB"/>
    <property type="match status" value="2"/>
</dbReference>
<dbReference type="PANTHER" id="PTHR14499:SF136">
    <property type="entry name" value="GH08630P"/>
    <property type="match status" value="1"/>
</dbReference>
<evidence type="ECO:0008006" key="5">
    <source>
        <dbReference type="Google" id="ProtNLM"/>
    </source>
</evidence>
<evidence type="ECO:0000259" key="1">
    <source>
        <dbReference type="PROSITE" id="PS50097"/>
    </source>
</evidence>
<keyword evidence="4" id="KW-1185">Reference proteome</keyword>
<dbReference type="Pfam" id="PF07534">
    <property type="entry name" value="TLD"/>
    <property type="match status" value="1"/>
</dbReference>
<dbReference type="InterPro" id="IPR000210">
    <property type="entry name" value="BTB/POZ_dom"/>
</dbReference>
<evidence type="ECO:0000313" key="3">
    <source>
        <dbReference type="EMBL" id="RMX39845.1"/>
    </source>
</evidence>
<dbReference type="InterPro" id="IPR006571">
    <property type="entry name" value="TLDc_dom"/>
</dbReference>
<dbReference type="Pfam" id="PF02214">
    <property type="entry name" value="BTB_2"/>
    <property type="match status" value="2"/>
</dbReference>
<dbReference type="Gene3D" id="3.30.710.10">
    <property type="entry name" value="Potassium Channel Kv1.1, Chain A"/>
    <property type="match status" value="2"/>
</dbReference>
<organism evidence="3 4">
    <name type="scientific">Pocillopora damicornis</name>
    <name type="common">Cauliflower coral</name>
    <name type="synonym">Millepora damicornis</name>
    <dbReference type="NCBI Taxonomy" id="46731"/>
    <lineage>
        <taxon>Eukaryota</taxon>
        <taxon>Metazoa</taxon>
        <taxon>Cnidaria</taxon>
        <taxon>Anthozoa</taxon>
        <taxon>Hexacorallia</taxon>
        <taxon>Scleractinia</taxon>
        <taxon>Astrocoeniina</taxon>
        <taxon>Pocilloporidae</taxon>
        <taxon>Pocillopora</taxon>
    </lineage>
</organism>
<dbReference type="PROSITE" id="PS51886">
    <property type="entry name" value="TLDC"/>
    <property type="match status" value="1"/>
</dbReference>
<dbReference type="SUPFAM" id="SSF54695">
    <property type="entry name" value="POZ domain"/>
    <property type="match status" value="2"/>
</dbReference>
<protein>
    <recommendedName>
        <fullName evidence="5">BTB domain-containing protein</fullName>
    </recommendedName>
</protein>
<sequence length="314" mass="36352">MALSKQHEALNEEDVNRVSPTIKFNIGGHYFTTTRETLTKDPNSRLASMLSGTLDLKPAEDGAFFFDRDGTHFRFILNYLRDGKIIVPEGATAFRQLLEEAKFYQIKGLSDELNSVWSQTERRVRINVGGHYFTTTRQTLIKDPNSMLNRMFSEKFNQKPGVDGAFFIDRDGTHFRFILNFLRTGKLTFPEGETAIKELLKEAEFYQIQGILDELHFNSEIVTDNEHRKKLLQWLPPQDTQERRRRLRLLFRASQDGFMAETFHSKCDNKGPTITIVQSGDNIFGGFTEESWGSKYSSIVRFMQTELSYESDRN</sequence>
<feature type="domain" description="BTB" evidence="1">
    <location>
        <begin position="122"/>
        <end position="191"/>
    </location>
</feature>
<dbReference type="OrthoDB" id="2414723at2759"/>
<comment type="caution">
    <text evidence="3">The sequence shown here is derived from an EMBL/GenBank/DDBJ whole genome shotgun (WGS) entry which is preliminary data.</text>
</comment>
<dbReference type="EMBL" id="RCHS01003769">
    <property type="protein sequence ID" value="RMX39845.1"/>
    <property type="molecule type" value="Genomic_DNA"/>
</dbReference>
<dbReference type="PROSITE" id="PS50097">
    <property type="entry name" value="BTB"/>
    <property type="match status" value="1"/>
</dbReference>
<name>A0A3M6TEL0_POCDA</name>
<accession>A0A3M6TEL0</accession>
<dbReference type="InterPro" id="IPR003131">
    <property type="entry name" value="T1-type_BTB"/>
</dbReference>
<dbReference type="PANTHER" id="PTHR14499">
    <property type="entry name" value="POTASSIUM CHANNEL TETRAMERIZATION DOMAIN-CONTAINING"/>
    <property type="match status" value="1"/>
</dbReference>
<dbReference type="Proteomes" id="UP000275408">
    <property type="component" value="Unassembled WGS sequence"/>
</dbReference>
<evidence type="ECO:0000259" key="2">
    <source>
        <dbReference type="PROSITE" id="PS51886"/>
    </source>
</evidence>